<reference evidence="1 2" key="1">
    <citation type="submission" date="2015-08" db="EMBL/GenBank/DDBJ databases">
        <authorList>
            <person name="Babu N.S."/>
            <person name="Beckwith C.J."/>
            <person name="Beseler K.G."/>
            <person name="Brison A."/>
            <person name="Carone J.V."/>
            <person name="Caskin T.P."/>
            <person name="Diamond M."/>
            <person name="Durham M.E."/>
            <person name="Foxe J.M."/>
            <person name="Go M."/>
            <person name="Henderson B.A."/>
            <person name="Jones I.B."/>
            <person name="McGettigan J.A."/>
            <person name="Micheletti S.J."/>
            <person name="Nasrallah M.E."/>
            <person name="Ortiz D."/>
            <person name="Piller C.R."/>
            <person name="Privatt S.R."/>
            <person name="Schneider S.L."/>
            <person name="Sharp S."/>
            <person name="Smith T.C."/>
            <person name="Stanton J.D."/>
            <person name="Ullery H.E."/>
            <person name="Wilson R.J."/>
            <person name="Serrano M.G."/>
            <person name="Buck G."/>
            <person name="Lee V."/>
            <person name="Wang Y."/>
            <person name="Carvalho R."/>
            <person name="Voegtly L."/>
            <person name="Shi R."/>
            <person name="Duckworth R."/>
            <person name="Johnson A."/>
            <person name="Loviza R."/>
            <person name="Walstead R."/>
            <person name="Shah Z."/>
            <person name="Kiflezghi M."/>
            <person name="Wade K."/>
            <person name="Ball S.L."/>
            <person name="Bradley K.W."/>
            <person name="Asai D.J."/>
            <person name="Bowman C.A."/>
            <person name="Russell D.A."/>
            <person name="Pope W.H."/>
            <person name="Jacobs-Sera D."/>
            <person name="Hendrix R.W."/>
            <person name="Hatfull G.F."/>
        </authorList>
    </citation>
    <scope>NUCLEOTIDE SEQUENCE [LARGE SCALE GENOMIC DNA]</scope>
    <source>
        <strain evidence="1 2">PUDD_83A45</strain>
    </source>
</reference>
<accession>A0A0K1RC68</accession>
<dbReference type="RefSeq" id="WP_052205275.1">
    <property type="nucleotide sequence ID" value="NZ_CP012342.1"/>
</dbReference>
<evidence type="ECO:0000313" key="1">
    <source>
        <dbReference type="EMBL" id="AKV59009.1"/>
    </source>
</evidence>
<sequence length="412" mass="45131">MSTRAILPVKLSLPQGDVYTLWAPTWKEKGTEWQAFLGDDTSVLAFHSPEELLTYLQTTPKHDLSDHPKWSLFQSQGDARVVPTEKQYYDIVGAPDFLAGRPSHANVSALSRVFQISRSLAQVGSAEQAEIFFASHSILNNVNRGSDHYAGENGMEEWSGVGRVVLKNWEAVVESLDGVVRVVDTQSLDAAAVSAAATAIAAATQAREAAAKEAEAQKQEMLQAADPYDSSIWGRAGIDPVKITVQGKTVYTLRTYLAGKPVFLGKYGEIFSFPTPKHLGRWILEHDDHDLANVSTWADVIAAANAGELKVEVHPDNTYSFSGLSEDIAKNVDAVDTKQMGKAYELLADAADWADDDSLNSLLLANPRMQDYLAYMLGSTEAAGYVPSPPFTDKAQAWTEMEDQLIKRFSKF</sequence>
<dbReference type="STRING" id="156976.AK829_07385"/>
<gene>
    <name evidence="1" type="ORF">AK829_07385</name>
</gene>
<dbReference type="Proteomes" id="UP000060016">
    <property type="component" value="Chromosome"/>
</dbReference>
<dbReference type="KEGG" id="crie:AK829_07385"/>
<dbReference type="AlphaFoldDB" id="A0A0K1RC68"/>
<name>A0A0K1RC68_9CORY</name>
<evidence type="ECO:0008006" key="3">
    <source>
        <dbReference type="Google" id="ProtNLM"/>
    </source>
</evidence>
<keyword evidence="2" id="KW-1185">Reference proteome</keyword>
<dbReference type="PATRIC" id="fig|156976.3.peg.1473"/>
<proteinExistence type="predicted"/>
<organism evidence="1 2">
    <name type="scientific">Corynebacterium riegelii</name>
    <dbReference type="NCBI Taxonomy" id="156976"/>
    <lineage>
        <taxon>Bacteria</taxon>
        <taxon>Bacillati</taxon>
        <taxon>Actinomycetota</taxon>
        <taxon>Actinomycetes</taxon>
        <taxon>Mycobacteriales</taxon>
        <taxon>Corynebacteriaceae</taxon>
        <taxon>Corynebacterium</taxon>
    </lineage>
</organism>
<dbReference type="EMBL" id="CP012342">
    <property type="protein sequence ID" value="AKV59009.1"/>
    <property type="molecule type" value="Genomic_DNA"/>
</dbReference>
<evidence type="ECO:0000313" key="2">
    <source>
        <dbReference type="Proteomes" id="UP000060016"/>
    </source>
</evidence>
<protein>
    <recommendedName>
        <fullName evidence="3">Primosomal protein</fullName>
    </recommendedName>
</protein>